<feature type="compositionally biased region" description="Polar residues" evidence="1">
    <location>
        <begin position="21"/>
        <end position="32"/>
    </location>
</feature>
<feature type="region of interest" description="Disordered" evidence="1">
    <location>
        <begin position="1"/>
        <end position="33"/>
    </location>
</feature>
<accession>M7PPY1</accession>
<evidence type="ECO:0000313" key="3">
    <source>
        <dbReference type="Proteomes" id="UP000012019"/>
    </source>
</evidence>
<dbReference type="AlphaFoldDB" id="M7PPY1"/>
<dbReference type="STRING" id="1286106.MPL1_10067"/>
<keyword evidence="3" id="KW-1185">Reference proteome</keyword>
<dbReference type="eggNOG" id="ENOG5032SNQ">
    <property type="taxonomic scope" value="Bacteria"/>
</dbReference>
<evidence type="ECO:0000313" key="2">
    <source>
        <dbReference type="EMBL" id="EMR12524.1"/>
    </source>
</evidence>
<dbReference type="AntiFam" id="ANF00006">
    <property type="entry name" value="Translation of CRISPR region"/>
</dbReference>
<gene>
    <name evidence="2" type="ORF">MPL1_10067</name>
</gene>
<reference evidence="2 3" key="1">
    <citation type="journal article" date="2013" name="Genome Announc.">
        <title>Draft Genome Sequence of Methylophaga lonarensis MPLT, a Haloalkaliphilic (Non-Methane-Utilizing) Methylotroph.</title>
        <authorList>
            <person name="Shetty S.A."/>
            <person name="Marathe N.P."/>
            <person name="Munot H."/>
            <person name="Antony C.P."/>
            <person name="Dhotre D.P."/>
            <person name="Murrell J.C."/>
            <person name="Shouche Y.S."/>
        </authorList>
    </citation>
    <scope>NUCLEOTIDE SEQUENCE [LARGE SCALE GENOMIC DNA]</scope>
    <source>
        <strain evidence="2 3">MPL</strain>
    </source>
</reference>
<dbReference type="AntiFam" id="ANF00057">
    <property type="entry name" value="Translation of E. coli type CRISPR repeat"/>
</dbReference>
<comment type="caution">
    <text evidence="2">The sequence shown here is derived from an EMBL/GenBank/DDBJ whole genome shotgun (WGS) entry which is preliminary data.</text>
</comment>
<proteinExistence type="predicted"/>
<feature type="region of interest" description="Disordered" evidence="1">
    <location>
        <begin position="132"/>
        <end position="160"/>
    </location>
</feature>
<dbReference type="Proteomes" id="UP000012019">
    <property type="component" value="Unassembled WGS sequence"/>
</dbReference>
<evidence type="ECO:0000256" key="1">
    <source>
        <dbReference type="SAM" id="MobiDB-lite"/>
    </source>
</evidence>
<sequence>MRGSVPVHPHGRGEHTHAENQKSPNYGSSPRSWGTLDSGFSLRRRCRFIPTVVGNTQSAQPQLLSRTVHPHGRGEHFISEPGSLLKAGSSPRSWGTLTMHITLACGARFIPTVVGNTRTETGSRVFKAVHPHGRGEHGQIIPQCIGQPGSSPRSWGTHLG</sequence>
<protein>
    <submittedName>
        <fullName evidence="2">Uncharacterized protein</fullName>
    </submittedName>
</protein>
<dbReference type="EMBL" id="APHR01000054">
    <property type="protein sequence ID" value="EMR12524.1"/>
    <property type="molecule type" value="Genomic_DNA"/>
</dbReference>
<name>M7PPY1_9GAMM</name>
<organism evidence="2 3">
    <name type="scientific">Methylophaga lonarensis MPL</name>
    <dbReference type="NCBI Taxonomy" id="1286106"/>
    <lineage>
        <taxon>Bacteria</taxon>
        <taxon>Pseudomonadati</taxon>
        <taxon>Pseudomonadota</taxon>
        <taxon>Gammaproteobacteria</taxon>
        <taxon>Thiotrichales</taxon>
        <taxon>Piscirickettsiaceae</taxon>
        <taxon>Methylophaga</taxon>
    </lineage>
</organism>
<feature type="compositionally biased region" description="Basic and acidic residues" evidence="1">
    <location>
        <begin position="11"/>
        <end position="20"/>
    </location>
</feature>